<protein>
    <submittedName>
        <fullName evidence="1">FLYWCH-type domain-containing protein</fullName>
    </submittedName>
</protein>
<proteinExistence type="predicted"/>
<name>A0A6G0W3B0_APHCR</name>
<gene>
    <name evidence="1" type="ORF">FWK35_00031325</name>
</gene>
<organism evidence="1 2">
    <name type="scientific">Aphis craccivora</name>
    <name type="common">Cowpea aphid</name>
    <dbReference type="NCBI Taxonomy" id="307492"/>
    <lineage>
        <taxon>Eukaryota</taxon>
        <taxon>Metazoa</taxon>
        <taxon>Ecdysozoa</taxon>
        <taxon>Arthropoda</taxon>
        <taxon>Hexapoda</taxon>
        <taxon>Insecta</taxon>
        <taxon>Pterygota</taxon>
        <taxon>Neoptera</taxon>
        <taxon>Paraneoptera</taxon>
        <taxon>Hemiptera</taxon>
        <taxon>Sternorrhyncha</taxon>
        <taxon>Aphidomorpha</taxon>
        <taxon>Aphidoidea</taxon>
        <taxon>Aphididae</taxon>
        <taxon>Aphidini</taxon>
        <taxon>Aphis</taxon>
        <taxon>Aphis</taxon>
    </lineage>
</organism>
<reference evidence="1 2" key="1">
    <citation type="submission" date="2019-08" db="EMBL/GenBank/DDBJ databases">
        <title>Whole genome of Aphis craccivora.</title>
        <authorList>
            <person name="Voronova N.V."/>
            <person name="Shulinski R.S."/>
            <person name="Bandarenka Y.V."/>
            <person name="Zhorov D.G."/>
            <person name="Warner D."/>
        </authorList>
    </citation>
    <scope>NUCLEOTIDE SEQUENCE [LARGE SCALE GENOMIC DNA]</scope>
    <source>
        <strain evidence="1">180601</strain>
        <tissue evidence="1">Whole Body</tissue>
    </source>
</reference>
<comment type="caution">
    <text evidence="1">The sequence shown here is derived from an EMBL/GenBank/DDBJ whole genome shotgun (WGS) entry which is preliminary data.</text>
</comment>
<accession>A0A6G0W3B0</accession>
<dbReference type="OrthoDB" id="6095224at2759"/>
<dbReference type="AlphaFoldDB" id="A0A6G0W3B0"/>
<sequence length="68" mass="7653">MKYEVASDYAKLALDDIGESNIKTTKLGQMRTTEIRLKELCATFVSGKINISDFLNSTSHNIRKQSNN</sequence>
<dbReference type="Proteomes" id="UP000478052">
    <property type="component" value="Unassembled WGS sequence"/>
</dbReference>
<dbReference type="EMBL" id="VUJU01009797">
    <property type="protein sequence ID" value="KAF0717561.1"/>
    <property type="molecule type" value="Genomic_DNA"/>
</dbReference>
<evidence type="ECO:0000313" key="1">
    <source>
        <dbReference type="EMBL" id="KAF0717561.1"/>
    </source>
</evidence>
<keyword evidence="2" id="KW-1185">Reference proteome</keyword>
<evidence type="ECO:0000313" key="2">
    <source>
        <dbReference type="Proteomes" id="UP000478052"/>
    </source>
</evidence>